<dbReference type="Gene3D" id="2.40.10.270">
    <property type="entry name" value="Bacteriophage SPP1 head-tail adaptor protein"/>
    <property type="match status" value="1"/>
</dbReference>
<dbReference type="InterPro" id="IPR038666">
    <property type="entry name" value="SSP1_head-tail_sf"/>
</dbReference>
<protein>
    <submittedName>
        <fullName evidence="1">Phage head closure protein</fullName>
    </submittedName>
</protein>
<comment type="caution">
    <text evidence="1">The sequence shown here is derived from an EMBL/GenBank/DDBJ whole genome shotgun (WGS) entry which is preliminary data.</text>
</comment>
<evidence type="ECO:0000313" key="1">
    <source>
        <dbReference type="EMBL" id="MBD7939451.1"/>
    </source>
</evidence>
<dbReference type="Proteomes" id="UP000657931">
    <property type="component" value="Unassembled WGS sequence"/>
</dbReference>
<name>A0ABR8QV83_9BACI</name>
<gene>
    <name evidence="1" type="ORF">H9655_20630</name>
</gene>
<dbReference type="RefSeq" id="WP_191817117.1">
    <property type="nucleotide sequence ID" value="NZ_JACSQT010000017.1"/>
</dbReference>
<proteinExistence type="predicted"/>
<dbReference type="Pfam" id="PF05521">
    <property type="entry name" value="Phage_HCP"/>
    <property type="match status" value="1"/>
</dbReference>
<reference evidence="1 2" key="1">
    <citation type="submission" date="2020-08" db="EMBL/GenBank/DDBJ databases">
        <title>A Genomic Blueprint of the Chicken Gut Microbiome.</title>
        <authorList>
            <person name="Gilroy R."/>
            <person name="Ravi A."/>
            <person name="Getino M."/>
            <person name="Pursley I."/>
            <person name="Horton D.L."/>
            <person name="Alikhan N.-F."/>
            <person name="Baker D."/>
            <person name="Gharbi K."/>
            <person name="Hall N."/>
            <person name="Watson M."/>
            <person name="Adriaenssens E.M."/>
            <person name="Foster-Nyarko E."/>
            <person name="Jarju S."/>
            <person name="Secka A."/>
            <person name="Antonio M."/>
            <person name="Oren A."/>
            <person name="Chaudhuri R."/>
            <person name="La Ragione R.M."/>
            <person name="Hildebrand F."/>
            <person name="Pallen M.J."/>
        </authorList>
    </citation>
    <scope>NUCLEOTIDE SEQUENCE [LARGE SCALE GENOMIC DNA]</scope>
    <source>
        <strain evidence="1 2">Sa5YUA1</strain>
    </source>
</reference>
<dbReference type="EMBL" id="JACSQT010000017">
    <property type="protein sequence ID" value="MBD7939451.1"/>
    <property type="molecule type" value="Genomic_DNA"/>
</dbReference>
<sequence>MLQMKHRITFQQMQEYVDPDTDRVVTDWVDIKSVWCAVKTIKGREYLSAVTSREHVERTYRFIIRHTNGIDDSAQTRIKYKDRFFNMESVLNDDEENLTMTIIGVETV</sequence>
<dbReference type="NCBIfam" id="TIGR01563">
    <property type="entry name" value="gp16_SPP1"/>
    <property type="match status" value="1"/>
</dbReference>
<organism evidence="1 2">
    <name type="scientific">Cytobacillus stercorigallinarum</name>
    <dbReference type="NCBI Taxonomy" id="2762240"/>
    <lineage>
        <taxon>Bacteria</taxon>
        <taxon>Bacillati</taxon>
        <taxon>Bacillota</taxon>
        <taxon>Bacilli</taxon>
        <taxon>Bacillales</taxon>
        <taxon>Bacillaceae</taxon>
        <taxon>Cytobacillus</taxon>
    </lineage>
</organism>
<evidence type="ECO:0000313" key="2">
    <source>
        <dbReference type="Proteomes" id="UP000657931"/>
    </source>
</evidence>
<dbReference type="InterPro" id="IPR008767">
    <property type="entry name" value="Phage_SPP1_head-tail_adaptor"/>
</dbReference>
<accession>A0ABR8QV83</accession>
<keyword evidence="2" id="KW-1185">Reference proteome</keyword>